<dbReference type="EMBL" id="KV000881">
    <property type="protein sequence ID" value="KZV39831.1"/>
    <property type="molecule type" value="Genomic_DNA"/>
</dbReference>
<accession>A0A2Z7BZ31</accession>
<sequence>MSGGIWISWNAKEESGSAGTIRGIWISWNAEKKSVQRQREAESDMNIRCEEAEADMIAGSTTREIWTDECLSKKSTTGLATWNAEKKSVQRQREAESDMNIRCEEAESDVRIICEERSESDTKRDLDSDVKKSMFSYEEKTISDVDQI</sequence>
<dbReference type="AlphaFoldDB" id="A0A2Z7BZ31"/>
<evidence type="ECO:0000313" key="1">
    <source>
        <dbReference type="EMBL" id="KZV39831.1"/>
    </source>
</evidence>
<reference evidence="1 2" key="1">
    <citation type="journal article" date="2015" name="Proc. Natl. Acad. Sci. U.S.A.">
        <title>The resurrection genome of Boea hygrometrica: A blueprint for survival of dehydration.</title>
        <authorList>
            <person name="Xiao L."/>
            <person name="Yang G."/>
            <person name="Zhang L."/>
            <person name="Yang X."/>
            <person name="Zhao S."/>
            <person name="Ji Z."/>
            <person name="Zhou Q."/>
            <person name="Hu M."/>
            <person name="Wang Y."/>
            <person name="Chen M."/>
            <person name="Xu Y."/>
            <person name="Jin H."/>
            <person name="Xiao X."/>
            <person name="Hu G."/>
            <person name="Bao F."/>
            <person name="Hu Y."/>
            <person name="Wan P."/>
            <person name="Li L."/>
            <person name="Deng X."/>
            <person name="Kuang T."/>
            <person name="Xiang C."/>
            <person name="Zhu J.K."/>
            <person name="Oliver M.J."/>
            <person name="He Y."/>
        </authorList>
    </citation>
    <scope>NUCLEOTIDE SEQUENCE [LARGE SCALE GENOMIC DNA]</scope>
    <source>
        <strain evidence="2">cv. XS01</strain>
    </source>
</reference>
<gene>
    <name evidence="1" type="ORF">F511_15311</name>
</gene>
<proteinExistence type="predicted"/>
<dbReference type="Proteomes" id="UP000250235">
    <property type="component" value="Unassembled WGS sequence"/>
</dbReference>
<evidence type="ECO:0000313" key="2">
    <source>
        <dbReference type="Proteomes" id="UP000250235"/>
    </source>
</evidence>
<name>A0A2Z7BZ31_9LAMI</name>
<organism evidence="1 2">
    <name type="scientific">Dorcoceras hygrometricum</name>
    <dbReference type="NCBI Taxonomy" id="472368"/>
    <lineage>
        <taxon>Eukaryota</taxon>
        <taxon>Viridiplantae</taxon>
        <taxon>Streptophyta</taxon>
        <taxon>Embryophyta</taxon>
        <taxon>Tracheophyta</taxon>
        <taxon>Spermatophyta</taxon>
        <taxon>Magnoliopsida</taxon>
        <taxon>eudicotyledons</taxon>
        <taxon>Gunneridae</taxon>
        <taxon>Pentapetalae</taxon>
        <taxon>asterids</taxon>
        <taxon>lamiids</taxon>
        <taxon>Lamiales</taxon>
        <taxon>Gesneriaceae</taxon>
        <taxon>Didymocarpoideae</taxon>
        <taxon>Trichosporeae</taxon>
        <taxon>Loxocarpinae</taxon>
        <taxon>Dorcoceras</taxon>
    </lineage>
</organism>
<keyword evidence="2" id="KW-1185">Reference proteome</keyword>
<protein>
    <submittedName>
        <fullName evidence="1">Uncharacterized protein</fullName>
    </submittedName>
</protein>